<evidence type="ECO:0000256" key="1">
    <source>
        <dbReference type="SAM" id="MobiDB-lite"/>
    </source>
</evidence>
<keyword evidence="3" id="KW-1185">Reference proteome</keyword>
<dbReference type="EMBL" id="AB276040">
    <property type="protein sequence ID" value="BAF52426.1"/>
    <property type="molecule type" value="Genomic_DNA"/>
</dbReference>
<accession>A4PE71</accession>
<name>A4PE71_9CAUD</name>
<sequence>MLAPRFSPFPAAVGHFVTCALAHFSSPACGGATAAGGACLMVRGGVLPMDRGAAGSAAVLVSPVPPRQEDRPEAFGKTTRARGAHSFFQWGTTGSAGNPWKSGGGCAKSLILEAMPSTGYTRFSTGCPGFSTGRISAGRRSPFSFSLSKSLKRKRKKQGKEQAGRTQGHPRVGGVFPRVFASAYFFIHGFHRSERANPWKSVETNQLKINDLGRVGGRSTDPQVALPVLPLRRVSGGRL</sequence>
<dbReference type="GeneID" id="5247129"/>
<proteinExistence type="predicted"/>
<feature type="region of interest" description="Disordered" evidence="1">
    <location>
        <begin position="147"/>
        <end position="172"/>
    </location>
</feature>
<organism evidence="2 3">
    <name type="scientific">Ralstonia phage RSA1</name>
    <dbReference type="NCBI Taxonomy" id="2993856"/>
    <lineage>
        <taxon>Viruses</taxon>
        <taxon>Duplodnaviria</taxon>
        <taxon>Heunggongvirae</taxon>
        <taxon>Uroviricota</taxon>
        <taxon>Caudoviricetes</taxon>
        <taxon>Peduoviridae</taxon>
        <taxon>Aresaunavirus</taxon>
        <taxon>Aresaunavirus RSA1</taxon>
    </lineage>
</organism>
<dbReference type="KEGG" id="vg:5247129"/>
<evidence type="ECO:0000313" key="2">
    <source>
        <dbReference type="EMBL" id="BAF52426.1"/>
    </source>
</evidence>
<protein>
    <submittedName>
        <fullName evidence="2">Uncharacterized protein</fullName>
    </submittedName>
</protein>
<dbReference type="Proteomes" id="UP000000227">
    <property type="component" value="Segment"/>
</dbReference>
<dbReference type="RefSeq" id="YP_001165298.1">
    <property type="nucleotide sequence ID" value="NC_009382.1"/>
</dbReference>
<evidence type="ECO:0000313" key="3">
    <source>
        <dbReference type="Proteomes" id="UP000000227"/>
    </source>
</evidence>
<reference evidence="3" key="1">
    <citation type="journal article" date="2008" name="J. Bacteriol.">
        <title>Genomic characterization of Ralstonia solanacearum phage phiRSA1 and its related prophage (phiRSX) in strain GMI1000.</title>
        <authorList>
            <person name="Fujiwara A."/>
            <person name="Kawasaki T."/>
            <person name="Usami S."/>
            <person name="Fujie M."/>
            <person name="Yamada T."/>
        </authorList>
    </citation>
    <scope>NUCLEOTIDE SEQUENCE</scope>
</reference>